<dbReference type="Proteomes" id="UP001497700">
    <property type="component" value="Unassembled WGS sequence"/>
</dbReference>
<proteinExistence type="predicted"/>
<accession>A0ACB9YVE4</accession>
<keyword evidence="2" id="KW-1185">Reference proteome</keyword>
<gene>
    <name evidence="1" type="ORF">F4820DRAFT_391544</name>
</gene>
<comment type="caution">
    <text evidence="1">The sequence shown here is derived from an EMBL/GenBank/DDBJ whole genome shotgun (WGS) entry which is preliminary data.</text>
</comment>
<organism evidence="1 2">
    <name type="scientific">Hypoxylon rubiginosum</name>
    <dbReference type="NCBI Taxonomy" id="110542"/>
    <lineage>
        <taxon>Eukaryota</taxon>
        <taxon>Fungi</taxon>
        <taxon>Dikarya</taxon>
        <taxon>Ascomycota</taxon>
        <taxon>Pezizomycotina</taxon>
        <taxon>Sordariomycetes</taxon>
        <taxon>Xylariomycetidae</taxon>
        <taxon>Xylariales</taxon>
        <taxon>Hypoxylaceae</taxon>
        <taxon>Hypoxylon</taxon>
    </lineage>
</organism>
<sequence length="772" mass="86912">MVPSNLSHICSRCQVLHFDDAAFGTSTRDESGRHHFQIDGLDNTRPILAYELRDDMPELPLLTKSIRKNDCEFCRILKTSTLKSCSHWSRGVIQVRLQLVFSPEGRLMSVLARVARPPEGGDENGEILLLFGVDGRPNEPCSQWLRLQPSPESTIFSNSSIWKIRSMLQDMELPEASSSGTFYPTRLIQTGIPEEDTCRLVVTDSDLFPWHQRPKYAALSYCWGPPEDAKLQFKTEQATYRDRISGFLLGTTSRIMQDAVEVCRSLGIPYLWVDAVCIIQDDKADWERESADMTNVYKNAHLTICTPTSTSCREGFLGERASATISFHSRINPDVVGSYVIRPCGVISDPRTAEGDYERIDNSDTSPYSNWWKRGWTFQELALSTRVLLFGTKLHLIFEDKFWSEGDEEMTESTGDEPPGFGGMGGMFAVISVADTLDAEDNEHMWMSMVEQYTARQLTYESDKLPAMSGLAKIAVLGRGDMYLAGIRKEFLHRDLFWTPAMDTDAQGERESKVSFDSLLASLNASNLYIAPSWSWARWQGKIRFDESPAPFGDHVPVMQYEGCVEKAYESAEVWTAASELNPFGQVTGGSLKLTGKVASILPQLQLQEGLENHWEMCDEAGEYVADLTFDWDEPEGWVPFEQLSLVLVGSYWSWQAYKTAKMYDGVATDDAHSDEYMEDDVDIDDDGDVNMILHEEDESMDGISSEDGEISFEEALTRDKDVDRFAYGLIIYPAEVEGKYFRVGVFSSWPKGKGGLKGHFEGLGTRTVEIV</sequence>
<reference evidence="1 2" key="1">
    <citation type="journal article" date="2022" name="New Phytol.">
        <title>Ecological generalism drives hyperdiversity of secondary metabolite gene clusters in xylarialean endophytes.</title>
        <authorList>
            <person name="Franco M.E.E."/>
            <person name="Wisecaver J.H."/>
            <person name="Arnold A.E."/>
            <person name="Ju Y.M."/>
            <person name="Slot J.C."/>
            <person name="Ahrendt S."/>
            <person name="Moore L.P."/>
            <person name="Eastman K.E."/>
            <person name="Scott K."/>
            <person name="Konkel Z."/>
            <person name="Mondo S.J."/>
            <person name="Kuo A."/>
            <person name="Hayes R.D."/>
            <person name="Haridas S."/>
            <person name="Andreopoulos B."/>
            <person name="Riley R."/>
            <person name="LaButti K."/>
            <person name="Pangilinan J."/>
            <person name="Lipzen A."/>
            <person name="Amirebrahimi M."/>
            <person name="Yan J."/>
            <person name="Adam C."/>
            <person name="Keymanesh K."/>
            <person name="Ng V."/>
            <person name="Louie K."/>
            <person name="Northen T."/>
            <person name="Drula E."/>
            <person name="Henrissat B."/>
            <person name="Hsieh H.M."/>
            <person name="Youens-Clark K."/>
            <person name="Lutzoni F."/>
            <person name="Miadlikowska J."/>
            <person name="Eastwood D.C."/>
            <person name="Hamelin R.C."/>
            <person name="Grigoriev I.V."/>
            <person name="U'Ren J.M."/>
        </authorList>
    </citation>
    <scope>NUCLEOTIDE SEQUENCE [LARGE SCALE GENOMIC DNA]</scope>
    <source>
        <strain evidence="1 2">CBS 119005</strain>
    </source>
</reference>
<protein>
    <submittedName>
        <fullName evidence="1">HET-domain-containing protein</fullName>
    </submittedName>
</protein>
<evidence type="ECO:0000313" key="2">
    <source>
        <dbReference type="Proteomes" id="UP001497700"/>
    </source>
</evidence>
<dbReference type="EMBL" id="MU393514">
    <property type="protein sequence ID" value="KAI4862964.1"/>
    <property type="molecule type" value="Genomic_DNA"/>
</dbReference>
<evidence type="ECO:0000313" key="1">
    <source>
        <dbReference type="EMBL" id="KAI4862964.1"/>
    </source>
</evidence>
<name>A0ACB9YVE4_9PEZI</name>